<gene>
    <name evidence="1" type="ORF">H7R52_15475</name>
</gene>
<proteinExistence type="predicted"/>
<evidence type="ECO:0000313" key="2">
    <source>
        <dbReference type="Proteomes" id="UP000650485"/>
    </source>
</evidence>
<protein>
    <submittedName>
        <fullName evidence="1">Helix-turn-helix domain-containing protein</fullName>
    </submittedName>
</protein>
<dbReference type="RefSeq" id="WP_118703914.1">
    <property type="nucleotide sequence ID" value="NZ_CABJBN010000002.1"/>
</dbReference>
<comment type="caution">
    <text evidence="1">The sequence shown here is derived from an EMBL/GenBank/DDBJ whole genome shotgun (WGS) entry which is preliminary data.</text>
</comment>
<name>A0A3R5Z424_WEICO</name>
<evidence type="ECO:0000313" key="1">
    <source>
        <dbReference type="EMBL" id="MBC6499525.1"/>
    </source>
</evidence>
<accession>A0A3R5Z424</accession>
<reference evidence="1" key="1">
    <citation type="submission" date="2020-08" db="EMBL/GenBank/DDBJ databases">
        <title>Complete genome sequence of Weissella confusa strain FS54 provides insights into metabolic potential.</title>
        <authorList>
            <person name="Fhoula I."/>
            <person name="Najjari A."/>
            <person name="Lekired A."/>
            <person name="Bessrour-Aouam N."/>
            <person name="Jaballah S."/>
            <person name="Klibi N."/>
            <person name="Ouzari H.-I."/>
        </authorList>
    </citation>
    <scope>NUCLEOTIDE SEQUENCE</scope>
    <source>
        <strain evidence="1">FS54</strain>
    </source>
</reference>
<organism evidence="1 2">
    <name type="scientific">Weissella confusa</name>
    <name type="common">Lactobacillus confusus</name>
    <dbReference type="NCBI Taxonomy" id="1583"/>
    <lineage>
        <taxon>Bacteria</taxon>
        <taxon>Bacillati</taxon>
        <taxon>Bacillota</taxon>
        <taxon>Bacilli</taxon>
        <taxon>Lactobacillales</taxon>
        <taxon>Lactobacillaceae</taxon>
        <taxon>Weissella</taxon>
    </lineage>
</organism>
<dbReference type="Pfam" id="PF05043">
    <property type="entry name" value="Mga"/>
    <property type="match status" value="1"/>
</dbReference>
<dbReference type="Proteomes" id="UP000650485">
    <property type="component" value="Unassembled WGS sequence"/>
</dbReference>
<sequence length="498" mass="57195">MEWLLPKKDQERLSLHRYLNAQESNAVLIKDIMANLGWSRYMVLQNVETLRLDCQQIGDGNIPYLTLVDANRALQIEQLQTISDTALMGYYIRNSLRFDVLMDIFFEVAQSNETIAFRHSSSTTVARVTKVEVNDELAKYGIHISNNYQLVGDETNIRILLFEMLYTAYADQPSPFPDDIKALAAKAEHLVEEHTPMRATVKRAFRIFFGIWMVRIRNGHVIQPSEPDVFKPTEDLTANAKMIIGKLKEALQTAFMVNEPWCETELRFGLGSMYSLGLGFGTYRIDNLAPAAAETFDNIYRDVASVYEEFFGLAMTEAELATIRKSLFSLNLRLLYFGMTGISTQPRKQFSERVYPIYAEFTRRVLEKIAPYFDMPHDKIVKALYNEYLNTFVVALDVSEILPVVTVTVDLIDMPSLERVLRERIMDWHAVNLNFTKYFTNDTDLYVSNVKLDDKVPGFFWRAIPDQIAVQALLDKLIDITTTRFYQLTGNSATESNN</sequence>
<dbReference type="AlphaFoldDB" id="A0A3R5Z424"/>
<dbReference type="InterPro" id="IPR007737">
    <property type="entry name" value="Mga_HTH"/>
</dbReference>
<dbReference type="EMBL" id="JACSZT010000020">
    <property type="protein sequence ID" value="MBC6499525.1"/>
    <property type="molecule type" value="Genomic_DNA"/>
</dbReference>